<evidence type="ECO:0000313" key="3">
    <source>
        <dbReference type="EMBL" id="KAL1860272.1"/>
    </source>
</evidence>
<dbReference type="Proteomes" id="UP001583177">
    <property type="component" value="Unassembled WGS sequence"/>
</dbReference>
<sequence length="334" mass="37516">MSATEGAGDAPVKHEGDDPVKHEITDPPGPMDLFRLSPELRQLVWKFLLPDRKVLTARSSTAQQGPYLRYRRFGFHSKVSQPILSQICVESRKYLLNHGQFIFGLAGEAGLWWRSEDVLLFDQNWSIEWDTSSLKGLKGLDSVKNIALDAIQATCIQYIYTLSKSGAPDYAGSHDASVGPIVCHGLAPQSITLYYSYGRGLDHFLKHFKVLESLIIIFECASKTDCQSLGYHSAAQPSAAPISHFLHKSDAYDYVTFVRGCDNMDDAIGKMRKLRGLWMERQDQLWLKYRDTGSLFKEQNALFEFCVNKSDKKPSSASIEVSVSDMMADCERAL</sequence>
<dbReference type="Pfam" id="PF20150">
    <property type="entry name" value="2EXR"/>
    <property type="match status" value="1"/>
</dbReference>
<reference evidence="3 4" key="1">
    <citation type="journal article" date="2024" name="IMA Fungus">
        <title>IMA Genome - F19 : A genome assembly and annotation guide to empower mycologists, including annotated draft genome sequences of Ceratocystis pirilliformis, Diaporthe australafricana, Fusarium ophioides, Paecilomyces lecythidis, and Sporothrix stenoceras.</title>
        <authorList>
            <person name="Aylward J."/>
            <person name="Wilson A.M."/>
            <person name="Visagie C.M."/>
            <person name="Spraker J."/>
            <person name="Barnes I."/>
            <person name="Buitendag C."/>
            <person name="Ceriani C."/>
            <person name="Del Mar Angel L."/>
            <person name="du Plessis D."/>
            <person name="Fuchs T."/>
            <person name="Gasser K."/>
            <person name="Kramer D."/>
            <person name="Li W."/>
            <person name="Munsamy K."/>
            <person name="Piso A."/>
            <person name="Price J.L."/>
            <person name="Sonnekus B."/>
            <person name="Thomas C."/>
            <person name="van der Nest A."/>
            <person name="van Dijk A."/>
            <person name="van Heerden A."/>
            <person name="van Vuuren N."/>
            <person name="Yilmaz N."/>
            <person name="Duong T.A."/>
            <person name="van der Merwe N.A."/>
            <person name="Wingfield M.J."/>
            <person name="Wingfield B.D."/>
        </authorList>
    </citation>
    <scope>NUCLEOTIDE SEQUENCE [LARGE SCALE GENOMIC DNA]</scope>
    <source>
        <strain evidence="3 4">CMW 18300</strain>
    </source>
</reference>
<accession>A0ABR3WEW1</accession>
<keyword evidence="4" id="KW-1185">Reference proteome</keyword>
<name>A0ABR3WEW1_9PEZI</name>
<organism evidence="3 4">
    <name type="scientific">Diaporthe australafricana</name>
    <dbReference type="NCBI Taxonomy" id="127596"/>
    <lineage>
        <taxon>Eukaryota</taxon>
        <taxon>Fungi</taxon>
        <taxon>Dikarya</taxon>
        <taxon>Ascomycota</taxon>
        <taxon>Pezizomycotina</taxon>
        <taxon>Sordariomycetes</taxon>
        <taxon>Sordariomycetidae</taxon>
        <taxon>Diaporthales</taxon>
        <taxon>Diaporthaceae</taxon>
        <taxon>Diaporthe</taxon>
    </lineage>
</organism>
<dbReference type="InterPro" id="IPR045518">
    <property type="entry name" value="2EXR"/>
</dbReference>
<feature type="compositionally biased region" description="Basic and acidic residues" evidence="1">
    <location>
        <begin position="11"/>
        <end position="21"/>
    </location>
</feature>
<protein>
    <recommendedName>
        <fullName evidence="2">2EXR domain-containing protein</fullName>
    </recommendedName>
</protein>
<feature type="domain" description="2EXR" evidence="2">
    <location>
        <begin position="35"/>
        <end position="113"/>
    </location>
</feature>
<evidence type="ECO:0000256" key="1">
    <source>
        <dbReference type="SAM" id="MobiDB-lite"/>
    </source>
</evidence>
<comment type="caution">
    <text evidence="3">The sequence shown here is derived from an EMBL/GenBank/DDBJ whole genome shotgun (WGS) entry which is preliminary data.</text>
</comment>
<proteinExistence type="predicted"/>
<evidence type="ECO:0000259" key="2">
    <source>
        <dbReference type="Pfam" id="PF20150"/>
    </source>
</evidence>
<evidence type="ECO:0000313" key="4">
    <source>
        <dbReference type="Proteomes" id="UP001583177"/>
    </source>
</evidence>
<feature type="region of interest" description="Disordered" evidence="1">
    <location>
        <begin position="1"/>
        <end position="21"/>
    </location>
</feature>
<gene>
    <name evidence="3" type="ORF">Daus18300_009326</name>
</gene>
<dbReference type="EMBL" id="JAWRVE010000094">
    <property type="protein sequence ID" value="KAL1860272.1"/>
    <property type="molecule type" value="Genomic_DNA"/>
</dbReference>